<name>A0A6J8ACC6_MYTCO</name>
<dbReference type="InterPro" id="IPR028994">
    <property type="entry name" value="Integrin_alpha_N"/>
</dbReference>
<dbReference type="GO" id="GO:0005178">
    <property type="term" value="F:integrin binding"/>
    <property type="evidence" value="ECO:0007669"/>
    <property type="project" value="TreeGrafter"/>
</dbReference>
<dbReference type="SUPFAM" id="SSF69318">
    <property type="entry name" value="Integrin alpha N-terminal domain"/>
    <property type="match status" value="1"/>
</dbReference>
<dbReference type="Gene3D" id="2.130.10.130">
    <property type="entry name" value="Integrin alpha, N-terminal"/>
    <property type="match status" value="1"/>
</dbReference>
<gene>
    <name evidence="2" type="ORF">MCOR_5542</name>
</gene>
<dbReference type="PANTHER" id="PTHR23220:SF134">
    <property type="entry name" value="INTEGRIN ALPHA-2 DOMAIN-CONTAINING PROTEIN"/>
    <property type="match status" value="1"/>
</dbReference>
<evidence type="ECO:0000313" key="3">
    <source>
        <dbReference type="Proteomes" id="UP000507470"/>
    </source>
</evidence>
<dbReference type="GO" id="GO:0007229">
    <property type="term" value="P:integrin-mediated signaling pathway"/>
    <property type="evidence" value="ECO:0007669"/>
    <property type="project" value="TreeGrafter"/>
</dbReference>
<dbReference type="GO" id="GO:0033627">
    <property type="term" value="P:cell adhesion mediated by integrin"/>
    <property type="evidence" value="ECO:0007669"/>
    <property type="project" value="TreeGrafter"/>
</dbReference>
<dbReference type="GO" id="GO:0008305">
    <property type="term" value="C:integrin complex"/>
    <property type="evidence" value="ECO:0007669"/>
    <property type="project" value="TreeGrafter"/>
</dbReference>
<keyword evidence="1" id="KW-0732">Signal</keyword>
<evidence type="ECO:0000256" key="1">
    <source>
        <dbReference type="SAM" id="SignalP"/>
    </source>
</evidence>
<keyword evidence="3" id="KW-1185">Reference proteome</keyword>
<dbReference type="AlphaFoldDB" id="A0A6J8ACC6"/>
<organism evidence="2 3">
    <name type="scientific">Mytilus coruscus</name>
    <name type="common">Sea mussel</name>
    <dbReference type="NCBI Taxonomy" id="42192"/>
    <lineage>
        <taxon>Eukaryota</taxon>
        <taxon>Metazoa</taxon>
        <taxon>Spiralia</taxon>
        <taxon>Lophotrochozoa</taxon>
        <taxon>Mollusca</taxon>
        <taxon>Bivalvia</taxon>
        <taxon>Autobranchia</taxon>
        <taxon>Pteriomorphia</taxon>
        <taxon>Mytilida</taxon>
        <taxon>Mytiloidea</taxon>
        <taxon>Mytilidae</taxon>
        <taxon>Mytilinae</taxon>
        <taxon>Mytilus</taxon>
    </lineage>
</organism>
<dbReference type="GO" id="GO:0009897">
    <property type="term" value="C:external side of plasma membrane"/>
    <property type="evidence" value="ECO:0007669"/>
    <property type="project" value="TreeGrafter"/>
</dbReference>
<dbReference type="Proteomes" id="UP000507470">
    <property type="component" value="Unassembled WGS sequence"/>
</dbReference>
<dbReference type="GO" id="GO:0007160">
    <property type="term" value="P:cell-matrix adhesion"/>
    <property type="evidence" value="ECO:0007669"/>
    <property type="project" value="TreeGrafter"/>
</dbReference>
<dbReference type="PANTHER" id="PTHR23220">
    <property type="entry name" value="INTEGRIN ALPHA"/>
    <property type="match status" value="1"/>
</dbReference>
<evidence type="ECO:0000313" key="2">
    <source>
        <dbReference type="EMBL" id="CAC5364530.1"/>
    </source>
</evidence>
<accession>A0A6J8ACC6</accession>
<dbReference type="EMBL" id="CACVKT020001002">
    <property type="protein sequence ID" value="CAC5364530.1"/>
    <property type="molecule type" value="Genomic_DNA"/>
</dbReference>
<reference evidence="2 3" key="1">
    <citation type="submission" date="2020-06" db="EMBL/GenBank/DDBJ databases">
        <authorList>
            <person name="Li R."/>
            <person name="Bekaert M."/>
        </authorList>
    </citation>
    <scope>NUCLEOTIDE SEQUENCE [LARGE SCALE GENOMIC DNA]</scope>
    <source>
        <strain evidence="3">wild</strain>
    </source>
</reference>
<sequence length="332" mass="37590">MNVMTFMMLLIGIDCFNIDTTNVVNILGPEGTHFGYSAVMFTNEDSQKWVVIGAIKANFTNDQNITTPGNIFKCKLNFTQSTQDCEPMNIRTNDNRRWPHLPGYEEDNELLGAAMSIFDDTIITCAPLWKNMIPLINNKLVHPIGRCFNIDRNLQSYTTKYFTYNVFRNKFANQSDYEFAQIGLSISNKKYEDNSLLNILIGAPGFLDNEGGFLQYTGNSTLHEFFSTFTRHEFAEDAAKQGLQHGSLMGYSLSTGKLSDSDEDCPGVIVLGTPHSTWNNGIVGGVFVFCLKQTNKKLYLKKQFTGEKVPFGLYNIYNRFKSYHLVYTICTV</sequence>
<proteinExistence type="predicted"/>
<dbReference type="GO" id="GO:0098609">
    <property type="term" value="P:cell-cell adhesion"/>
    <property type="evidence" value="ECO:0007669"/>
    <property type="project" value="TreeGrafter"/>
</dbReference>
<feature type="signal peptide" evidence="1">
    <location>
        <begin position="1"/>
        <end position="15"/>
    </location>
</feature>
<feature type="chain" id="PRO_5026895987" evidence="1">
    <location>
        <begin position="16"/>
        <end position="332"/>
    </location>
</feature>
<dbReference type="OrthoDB" id="5317514at2759"/>
<protein>
    <submittedName>
        <fullName evidence="2">Uncharacterized protein</fullName>
    </submittedName>
</protein>